<evidence type="ECO:0000256" key="1">
    <source>
        <dbReference type="SAM" id="MobiDB-lite"/>
    </source>
</evidence>
<proteinExistence type="predicted"/>
<evidence type="ECO:0000313" key="2">
    <source>
        <dbReference type="EMBL" id="VFJ43260.1"/>
    </source>
</evidence>
<organism evidence="2">
    <name type="scientific">Candidatus Kentrum sp. DK</name>
    <dbReference type="NCBI Taxonomy" id="2126562"/>
    <lineage>
        <taxon>Bacteria</taxon>
        <taxon>Pseudomonadati</taxon>
        <taxon>Pseudomonadota</taxon>
        <taxon>Gammaproteobacteria</taxon>
        <taxon>Candidatus Kentrum</taxon>
    </lineage>
</organism>
<reference evidence="2" key="1">
    <citation type="submission" date="2019-02" db="EMBL/GenBank/DDBJ databases">
        <authorList>
            <person name="Gruber-Vodicka R. H."/>
            <person name="Seah K. B. B."/>
        </authorList>
    </citation>
    <scope>NUCLEOTIDE SEQUENCE</scope>
    <source>
        <strain evidence="2">BECK_DK47</strain>
    </source>
</reference>
<dbReference type="AlphaFoldDB" id="A0A450RVW3"/>
<name>A0A450RVW3_9GAMM</name>
<gene>
    <name evidence="2" type="ORF">BECKDK2373B_GA0170837_10055</name>
</gene>
<feature type="compositionally biased region" description="Low complexity" evidence="1">
    <location>
        <begin position="135"/>
        <end position="155"/>
    </location>
</feature>
<accession>A0A450RVW3</accession>
<protein>
    <submittedName>
        <fullName evidence="2">Uncharacterized protein</fullName>
    </submittedName>
</protein>
<dbReference type="EMBL" id="CAADEX010000005">
    <property type="protein sequence ID" value="VFJ43260.1"/>
    <property type="molecule type" value="Genomic_DNA"/>
</dbReference>
<feature type="compositionally biased region" description="Polar residues" evidence="1">
    <location>
        <begin position="90"/>
        <end position="111"/>
    </location>
</feature>
<feature type="region of interest" description="Disordered" evidence="1">
    <location>
        <begin position="85"/>
        <end position="172"/>
    </location>
</feature>
<sequence>MDALHYDGGYHFSSNQNLKIVGDFVYYFTDSDMDSGKGRKYRIGSGAPAVEEGLYYERDNWLIASTSPNGRYIAAANRVGSRMKSLPWPQKTSFWPSATETAPSPASPSTTERPENGMSCSSGRSTPAADPSARSSGPTTAPKSTSTTQAPSPASGNTTSRNGRLPGSFRSTTPCTPFFIPVQGQGLHSVWSMEKREIR</sequence>